<dbReference type="PANTHER" id="PTHR23028:SF53">
    <property type="entry name" value="ACYL_TRANSF_3 DOMAIN-CONTAINING PROTEIN"/>
    <property type="match status" value="1"/>
</dbReference>
<dbReference type="Proteomes" id="UP000322545">
    <property type="component" value="Unassembled WGS sequence"/>
</dbReference>
<feature type="transmembrane region" description="Helical" evidence="1">
    <location>
        <begin position="306"/>
        <end position="324"/>
    </location>
</feature>
<feature type="transmembrane region" description="Helical" evidence="1">
    <location>
        <begin position="217"/>
        <end position="235"/>
    </location>
</feature>
<feature type="transmembrane region" description="Helical" evidence="1">
    <location>
        <begin position="345"/>
        <end position="364"/>
    </location>
</feature>
<organism evidence="4 5">
    <name type="scientific">Roseovarius litoreus</name>
    <dbReference type="NCBI Taxonomy" id="1155722"/>
    <lineage>
        <taxon>Bacteria</taxon>
        <taxon>Pseudomonadati</taxon>
        <taxon>Pseudomonadota</taxon>
        <taxon>Alphaproteobacteria</taxon>
        <taxon>Rhodobacterales</taxon>
        <taxon>Roseobacteraceae</taxon>
        <taxon>Roseovarius</taxon>
    </lineage>
</organism>
<protein>
    <submittedName>
        <fullName evidence="4">Peptidoglycan/LPS O-acetylase OafA/YrhL, contains acyltransferase and SGNH-hydrolase domains</fullName>
    </submittedName>
</protein>
<evidence type="ECO:0000259" key="3">
    <source>
        <dbReference type="Pfam" id="PF19040"/>
    </source>
</evidence>
<feature type="domain" description="SGNH" evidence="3">
    <location>
        <begin position="401"/>
        <end position="629"/>
    </location>
</feature>
<gene>
    <name evidence="4" type="ORF">SAMN05443432_101253</name>
</gene>
<sequence length="641" mass="70570">MKYRAEIDGLRTVAVVPVVLFHAGWDVFSGGYVGVDVFFVISGFLITSIIIGERAEGRFSILRFYERRARRILPALFVVLAATLPFAWAWMPPDAFEDFLRSLAFAALFISNVHFWEYSGYFAQASEMRPLLHTWSLAVEEQYYVFFPLLMAALGAFSRRKHIAVIGVLAFLSLALSEWGWRNYPEENFFFTFSRMWELFAGSLCAFIAFRRELRGNQILSLIGMGLILWSVFAYDASVPFPSVYTLVPVIGTALVLLFAQQGTAVAWVLSRKLPVAIGLISYSAYLWHQPLLAFARIRSLHEPSLWLMSGLALASFALAALTWHYVEQPFRSGPHRMLLPARPALFGASLAGIAAFAAIGMAGKSTDWSNAAFASPMMRAYGQSLRINHGLNDACADSFKAPEACRTGDAPELLIWGDSYAMHLVPGFLASDPAPVLKQSTIYSCSPVLGVTATTDRATEHALHCLNFNARTLDWLAGQDSVTHVVLSSPFHLVGTNLLTSEGKIIPAGDNTDLLIAAMQNTVTAIRALGKKVIVFAPTPSLGTDLGTCAVKAIAYLNDEAYCDFDQASARNAALETFFDRLAQVVPVVTLEDMICDGTRCDVVQDGVVLYRDAGHLSIPGSRWLGARHDFWGLTRNRAE</sequence>
<feature type="transmembrane region" description="Helical" evidence="1">
    <location>
        <begin position="267"/>
        <end position="286"/>
    </location>
</feature>
<dbReference type="Pfam" id="PF19040">
    <property type="entry name" value="SGNH"/>
    <property type="match status" value="1"/>
</dbReference>
<evidence type="ECO:0000313" key="5">
    <source>
        <dbReference type="Proteomes" id="UP000322545"/>
    </source>
</evidence>
<keyword evidence="1" id="KW-0812">Transmembrane</keyword>
<dbReference type="InterPro" id="IPR050879">
    <property type="entry name" value="Acyltransferase_3"/>
</dbReference>
<name>A0A1M7A0I3_9RHOB</name>
<dbReference type="GO" id="GO:0016020">
    <property type="term" value="C:membrane"/>
    <property type="evidence" value="ECO:0007669"/>
    <property type="project" value="TreeGrafter"/>
</dbReference>
<dbReference type="AlphaFoldDB" id="A0A1M7A0I3"/>
<keyword evidence="1" id="KW-1133">Transmembrane helix</keyword>
<feature type="transmembrane region" description="Helical" evidence="1">
    <location>
        <begin position="72"/>
        <end position="91"/>
    </location>
</feature>
<keyword evidence="4" id="KW-0012">Acyltransferase</keyword>
<dbReference type="GO" id="GO:0016747">
    <property type="term" value="F:acyltransferase activity, transferring groups other than amino-acyl groups"/>
    <property type="evidence" value="ECO:0007669"/>
    <property type="project" value="InterPro"/>
</dbReference>
<keyword evidence="5" id="KW-1185">Reference proteome</keyword>
<keyword evidence="1" id="KW-0472">Membrane</keyword>
<evidence type="ECO:0000256" key="1">
    <source>
        <dbReference type="SAM" id="Phobius"/>
    </source>
</evidence>
<dbReference type="InterPro" id="IPR043968">
    <property type="entry name" value="SGNH"/>
</dbReference>
<evidence type="ECO:0000313" key="4">
    <source>
        <dbReference type="EMBL" id="SHL36288.1"/>
    </source>
</evidence>
<reference evidence="4 5" key="1">
    <citation type="submission" date="2016-11" db="EMBL/GenBank/DDBJ databases">
        <authorList>
            <person name="Varghese N."/>
            <person name="Submissions S."/>
        </authorList>
    </citation>
    <scope>NUCLEOTIDE SEQUENCE [LARGE SCALE GENOMIC DNA]</scope>
    <source>
        <strain evidence="4 5">DSM 28249</strain>
    </source>
</reference>
<keyword evidence="4" id="KW-0808">Transferase</keyword>
<evidence type="ECO:0000259" key="2">
    <source>
        <dbReference type="Pfam" id="PF01757"/>
    </source>
</evidence>
<feature type="transmembrane region" description="Helical" evidence="1">
    <location>
        <begin position="7"/>
        <end position="25"/>
    </location>
</feature>
<dbReference type="InterPro" id="IPR002656">
    <property type="entry name" value="Acyl_transf_3_dom"/>
</dbReference>
<dbReference type="Pfam" id="PF01757">
    <property type="entry name" value="Acyl_transf_3"/>
    <property type="match status" value="1"/>
</dbReference>
<feature type="transmembrane region" description="Helical" evidence="1">
    <location>
        <begin position="31"/>
        <end position="51"/>
    </location>
</feature>
<keyword evidence="4" id="KW-0378">Hydrolase</keyword>
<dbReference type="EMBL" id="FRCB01000001">
    <property type="protein sequence ID" value="SHL36288.1"/>
    <property type="molecule type" value="Genomic_DNA"/>
</dbReference>
<dbReference type="PANTHER" id="PTHR23028">
    <property type="entry name" value="ACETYLTRANSFERASE"/>
    <property type="match status" value="1"/>
</dbReference>
<proteinExistence type="predicted"/>
<feature type="transmembrane region" description="Helical" evidence="1">
    <location>
        <begin position="193"/>
        <end position="210"/>
    </location>
</feature>
<feature type="domain" description="Acyltransferase 3" evidence="2">
    <location>
        <begin position="5"/>
        <end position="324"/>
    </location>
</feature>
<dbReference type="GO" id="GO:0016787">
    <property type="term" value="F:hydrolase activity"/>
    <property type="evidence" value="ECO:0007669"/>
    <property type="project" value="UniProtKB-KW"/>
</dbReference>
<accession>A0A1M7A0I3</accession>
<dbReference type="GO" id="GO:0009103">
    <property type="term" value="P:lipopolysaccharide biosynthetic process"/>
    <property type="evidence" value="ECO:0007669"/>
    <property type="project" value="TreeGrafter"/>
</dbReference>
<feature type="transmembrane region" description="Helical" evidence="1">
    <location>
        <begin position="163"/>
        <end position="181"/>
    </location>
</feature>
<feature type="transmembrane region" description="Helical" evidence="1">
    <location>
        <begin position="241"/>
        <end position="260"/>
    </location>
</feature>
<dbReference type="RefSeq" id="WP_149777849.1">
    <property type="nucleotide sequence ID" value="NZ_FRCB01000001.1"/>
</dbReference>